<comment type="caution">
    <text evidence="1">The sequence shown here is derived from an EMBL/GenBank/DDBJ whole genome shotgun (WGS) entry which is preliminary data.</text>
</comment>
<name>A0AAU9JMD4_9CILI</name>
<sequence>MFPLMKTRNCIKITPVNQPDSFTLFKSKFCTEKAIEAVKKISDRTLKLPKITNPKIRLSTKEPSSPSSISPTYRTFSKEKQSYPLKGSKSATMLIEIDNIIQECNTYNSKGSGKFLHEISRSEGEMLGVIKELEKYDRKDKRSPRGKPRQNMDNEVYINRSQIKKMIVDLRRQTKRIGAETYYETTC</sequence>
<evidence type="ECO:0000313" key="2">
    <source>
        <dbReference type="Proteomes" id="UP001162131"/>
    </source>
</evidence>
<accession>A0AAU9JMD4</accession>
<protein>
    <submittedName>
        <fullName evidence="1">Uncharacterized protein</fullName>
    </submittedName>
</protein>
<organism evidence="1 2">
    <name type="scientific">Blepharisma stoltei</name>
    <dbReference type="NCBI Taxonomy" id="1481888"/>
    <lineage>
        <taxon>Eukaryota</taxon>
        <taxon>Sar</taxon>
        <taxon>Alveolata</taxon>
        <taxon>Ciliophora</taxon>
        <taxon>Postciliodesmatophora</taxon>
        <taxon>Heterotrichea</taxon>
        <taxon>Heterotrichida</taxon>
        <taxon>Blepharismidae</taxon>
        <taxon>Blepharisma</taxon>
    </lineage>
</organism>
<keyword evidence="2" id="KW-1185">Reference proteome</keyword>
<evidence type="ECO:0000313" key="1">
    <source>
        <dbReference type="EMBL" id="CAG9326765.1"/>
    </source>
</evidence>
<reference evidence="1" key="1">
    <citation type="submission" date="2021-09" db="EMBL/GenBank/DDBJ databases">
        <authorList>
            <consortium name="AG Swart"/>
            <person name="Singh M."/>
            <person name="Singh A."/>
            <person name="Seah K."/>
            <person name="Emmerich C."/>
        </authorList>
    </citation>
    <scope>NUCLEOTIDE SEQUENCE</scope>
    <source>
        <strain evidence="1">ATCC30299</strain>
    </source>
</reference>
<gene>
    <name evidence="1" type="ORF">BSTOLATCC_MIC42032</name>
</gene>
<proteinExistence type="predicted"/>
<dbReference type="AlphaFoldDB" id="A0AAU9JMD4"/>
<dbReference type="EMBL" id="CAJZBQ010000041">
    <property type="protein sequence ID" value="CAG9326765.1"/>
    <property type="molecule type" value="Genomic_DNA"/>
</dbReference>
<dbReference type="Proteomes" id="UP001162131">
    <property type="component" value="Unassembled WGS sequence"/>
</dbReference>